<evidence type="ECO:0000256" key="1">
    <source>
        <dbReference type="ARBA" id="ARBA00010523"/>
    </source>
</evidence>
<dbReference type="Gene3D" id="3.40.50.10490">
    <property type="entry name" value="Glucose-6-phosphate isomerase like protein, domain 1"/>
    <property type="match status" value="2"/>
</dbReference>
<evidence type="ECO:0000313" key="5">
    <source>
        <dbReference type="Proteomes" id="UP000178432"/>
    </source>
</evidence>
<dbReference type="GO" id="GO:0004347">
    <property type="term" value="F:glucose-6-phosphate isomerase activity"/>
    <property type="evidence" value="ECO:0007669"/>
    <property type="project" value="InterPro"/>
</dbReference>
<protein>
    <recommendedName>
        <fullName evidence="3">SIS domain-containing protein</fullName>
    </recommendedName>
</protein>
<dbReference type="EMBL" id="MHIF01000049">
    <property type="protein sequence ID" value="OGY47019.1"/>
    <property type="molecule type" value="Genomic_DNA"/>
</dbReference>
<dbReference type="GO" id="GO:0097367">
    <property type="term" value="F:carbohydrate derivative binding"/>
    <property type="evidence" value="ECO:0007669"/>
    <property type="project" value="InterPro"/>
</dbReference>
<evidence type="ECO:0000256" key="2">
    <source>
        <dbReference type="ARBA" id="ARBA00023235"/>
    </source>
</evidence>
<organism evidence="4 5">
    <name type="scientific">Candidatus Buchananbacteria bacterium RIFCSPHIGHO2_01_FULL_46_12</name>
    <dbReference type="NCBI Taxonomy" id="1797536"/>
    <lineage>
        <taxon>Bacteria</taxon>
        <taxon>Candidatus Buchananiibacteriota</taxon>
    </lineage>
</organism>
<feature type="domain" description="SIS" evidence="3">
    <location>
        <begin position="3"/>
        <end position="151"/>
    </location>
</feature>
<sequence length="318" mass="35289">MKLPLTFRNFDKIVLNGMGGSALGADVIRSLFADRLKAPLIVINSYQPPKFLDGKTLYIASSYSGTTEEVLYSLAPAKKKQAKIFGIASGGTLDNWIKKRKISGYVFNPEFNPSGQPRLGLGYSLGAQMGILKKLGLLDITEQEINDSLGGLAKLHRQFGALNPVNNNPAKKLAVFLRNKTALAVAAEFLSGNAHVFANQINENAKNFADYFLISELNHHLLEGLSFPRSNAGHLAFVFFDSRLYFPLNQKRLRITRDVAAKNKIKSFYYRLSGPDKLSQVLEMLVFGSYASFYLAVLNNVNPSKIPWVDYFKAKLKA</sequence>
<name>A0A1G1Y3W5_9BACT</name>
<dbReference type="GO" id="GO:1901135">
    <property type="term" value="P:carbohydrate derivative metabolic process"/>
    <property type="evidence" value="ECO:0007669"/>
    <property type="project" value="InterPro"/>
</dbReference>
<evidence type="ECO:0000313" key="4">
    <source>
        <dbReference type="EMBL" id="OGY47019.1"/>
    </source>
</evidence>
<comment type="caution">
    <text evidence="4">The sequence shown here is derived from an EMBL/GenBank/DDBJ whole genome shotgun (WGS) entry which is preliminary data.</text>
</comment>
<dbReference type="PROSITE" id="PS51464">
    <property type="entry name" value="SIS"/>
    <property type="match status" value="1"/>
</dbReference>
<dbReference type="InterPro" id="IPR046348">
    <property type="entry name" value="SIS_dom_sf"/>
</dbReference>
<dbReference type="SUPFAM" id="SSF53697">
    <property type="entry name" value="SIS domain"/>
    <property type="match status" value="1"/>
</dbReference>
<gene>
    <name evidence="4" type="ORF">A2663_00995</name>
</gene>
<evidence type="ECO:0000259" key="3">
    <source>
        <dbReference type="PROSITE" id="PS51464"/>
    </source>
</evidence>
<reference evidence="4 5" key="1">
    <citation type="journal article" date="2016" name="Nat. Commun.">
        <title>Thousands of microbial genomes shed light on interconnected biogeochemical processes in an aquifer system.</title>
        <authorList>
            <person name="Anantharaman K."/>
            <person name="Brown C.T."/>
            <person name="Hug L.A."/>
            <person name="Sharon I."/>
            <person name="Castelle C.J."/>
            <person name="Probst A.J."/>
            <person name="Thomas B.C."/>
            <person name="Singh A."/>
            <person name="Wilkins M.J."/>
            <person name="Karaoz U."/>
            <person name="Brodie E.L."/>
            <person name="Williams K.H."/>
            <person name="Hubbard S.S."/>
            <person name="Banfield J.F."/>
        </authorList>
    </citation>
    <scope>NUCLEOTIDE SEQUENCE [LARGE SCALE GENOMIC DNA]</scope>
</reference>
<dbReference type="Pfam" id="PF10432">
    <property type="entry name" value="bact-PGI_C"/>
    <property type="match status" value="1"/>
</dbReference>
<dbReference type="AlphaFoldDB" id="A0A1G1Y3W5"/>
<proteinExistence type="inferred from homology"/>
<dbReference type="GO" id="GO:0005975">
    <property type="term" value="P:carbohydrate metabolic process"/>
    <property type="evidence" value="ECO:0007669"/>
    <property type="project" value="InterPro"/>
</dbReference>
<comment type="similarity">
    <text evidence="1">Belongs to the PGI/PMI family.</text>
</comment>
<dbReference type="InterPro" id="IPR019490">
    <property type="entry name" value="Glu6P/Mann6P_isomerase_C"/>
</dbReference>
<dbReference type="Proteomes" id="UP000178432">
    <property type="component" value="Unassembled WGS sequence"/>
</dbReference>
<dbReference type="GO" id="GO:0004476">
    <property type="term" value="F:mannose-6-phosphate isomerase activity"/>
    <property type="evidence" value="ECO:0007669"/>
    <property type="project" value="InterPro"/>
</dbReference>
<dbReference type="InterPro" id="IPR001347">
    <property type="entry name" value="SIS_dom"/>
</dbReference>
<keyword evidence="2" id="KW-0413">Isomerase</keyword>
<accession>A0A1G1Y3W5</accession>